<dbReference type="GO" id="GO:0008270">
    <property type="term" value="F:zinc ion binding"/>
    <property type="evidence" value="ECO:0007669"/>
    <property type="project" value="UniProtKB-KW"/>
</dbReference>
<feature type="compositionally biased region" description="Low complexity" evidence="2">
    <location>
        <begin position="276"/>
        <end position="292"/>
    </location>
</feature>
<feature type="region of interest" description="Disordered" evidence="2">
    <location>
        <begin position="567"/>
        <end position="618"/>
    </location>
</feature>
<evidence type="ECO:0000313" key="4">
    <source>
        <dbReference type="EMBL" id="KAG0007327.1"/>
    </source>
</evidence>
<feature type="compositionally biased region" description="Basic residues" evidence="2">
    <location>
        <begin position="893"/>
        <end position="911"/>
    </location>
</feature>
<evidence type="ECO:0000313" key="5">
    <source>
        <dbReference type="Proteomes" id="UP000703661"/>
    </source>
</evidence>
<feature type="region of interest" description="Disordered" evidence="2">
    <location>
        <begin position="938"/>
        <end position="1008"/>
    </location>
</feature>
<feature type="compositionally biased region" description="Polar residues" evidence="2">
    <location>
        <begin position="821"/>
        <end position="842"/>
    </location>
</feature>
<feature type="region of interest" description="Disordered" evidence="2">
    <location>
        <begin position="462"/>
        <end position="553"/>
    </location>
</feature>
<feature type="compositionally biased region" description="Acidic residues" evidence="2">
    <location>
        <begin position="985"/>
        <end position="999"/>
    </location>
</feature>
<organism evidence="4 5">
    <name type="scientific">Entomortierella chlamydospora</name>
    <dbReference type="NCBI Taxonomy" id="101097"/>
    <lineage>
        <taxon>Eukaryota</taxon>
        <taxon>Fungi</taxon>
        <taxon>Fungi incertae sedis</taxon>
        <taxon>Mucoromycota</taxon>
        <taxon>Mortierellomycotina</taxon>
        <taxon>Mortierellomycetes</taxon>
        <taxon>Mortierellales</taxon>
        <taxon>Mortierellaceae</taxon>
        <taxon>Entomortierella</taxon>
    </lineage>
</organism>
<keyword evidence="1" id="KW-0863">Zinc-finger</keyword>
<evidence type="ECO:0000256" key="1">
    <source>
        <dbReference type="PROSITE-ProRule" id="PRU00094"/>
    </source>
</evidence>
<dbReference type="Gene3D" id="3.30.50.10">
    <property type="entry name" value="Erythroid Transcription Factor GATA-1, subunit A"/>
    <property type="match status" value="1"/>
</dbReference>
<dbReference type="GO" id="GO:0006355">
    <property type="term" value="P:regulation of DNA-templated transcription"/>
    <property type="evidence" value="ECO:0007669"/>
    <property type="project" value="InterPro"/>
</dbReference>
<feature type="region of interest" description="Disordered" evidence="2">
    <location>
        <begin position="173"/>
        <end position="195"/>
    </location>
</feature>
<feature type="compositionally biased region" description="Acidic residues" evidence="2">
    <location>
        <begin position="760"/>
        <end position="775"/>
    </location>
</feature>
<proteinExistence type="predicted"/>
<feature type="compositionally biased region" description="Acidic residues" evidence="2">
    <location>
        <begin position="693"/>
        <end position="702"/>
    </location>
</feature>
<evidence type="ECO:0000256" key="2">
    <source>
        <dbReference type="SAM" id="MobiDB-lite"/>
    </source>
</evidence>
<dbReference type="SMART" id="SM00401">
    <property type="entry name" value="ZnF_GATA"/>
    <property type="match status" value="1"/>
</dbReference>
<comment type="caution">
    <text evidence="4">The sequence shown here is derived from an EMBL/GenBank/DDBJ whole genome shotgun (WGS) entry which is preliminary data.</text>
</comment>
<feature type="compositionally biased region" description="Polar residues" evidence="2">
    <location>
        <begin position="306"/>
        <end position="315"/>
    </location>
</feature>
<feature type="compositionally biased region" description="Low complexity" evidence="2">
    <location>
        <begin position="337"/>
        <end position="348"/>
    </location>
</feature>
<dbReference type="Pfam" id="PF00320">
    <property type="entry name" value="GATA"/>
    <property type="match status" value="1"/>
</dbReference>
<keyword evidence="4" id="KW-0238">DNA-binding</keyword>
<feature type="region of interest" description="Disordered" evidence="2">
    <location>
        <begin position="1"/>
        <end position="102"/>
    </location>
</feature>
<feature type="compositionally biased region" description="Low complexity" evidence="2">
    <location>
        <begin position="357"/>
        <end position="385"/>
    </location>
</feature>
<dbReference type="GO" id="GO:0043565">
    <property type="term" value="F:sequence-specific DNA binding"/>
    <property type="evidence" value="ECO:0007669"/>
    <property type="project" value="InterPro"/>
</dbReference>
<feature type="compositionally biased region" description="Low complexity" evidence="2">
    <location>
        <begin position="26"/>
        <end position="35"/>
    </location>
</feature>
<dbReference type="OrthoDB" id="2162994at2759"/>
<feature type="compositionally biased region" description="Low complexity" evidence="2">
    <location>
        <begin position="462"/>
        <end position="475"/>
    </location>
</feature>
<keyword evidence="5" id="KW-1185">Reference proteome</keyword>
<feature type="compositionally biased region" description="Basic residues" evidence="2">
    <location>
        <begin position="730"/>
        <end position="746"/>
    </location>
</feature>
<dbReference type="CDD" id="cd00202">
    <property type="entry name" value="ZnF_GATA"/>
    <property type="match status" value="1"/>
</dbReference>
<sequence>MTSSVSARQSSIPGHHSGPSKRMRFSLSSLQSPSSNGTAHLTQRDIEALQRKGLLLPTVASTSQSTSNNSKSQASSSTHTSASDSSRSDTPPPKTPTTADQILCTKPPLPIAARVAPLTASLKSKHAKTSSKHKGAKGDENLIIHYKERQLPAYHHGVIEDTCSHLHPGTNIRRHSDSSSSLVLTSPITRNPIPEDTMALDSFRRASIATASPVIPSPLGGRTILYKASYAHTLLSLPSKTVYTGVDQDGEHFNGAGPTPEMTNFKFPAEENRSKTPTSPAMPPSTAAMSPTIRSKRKSSIPMRSPTWNDTQDTSPGVVFRLPFGTPPLPSAPFRKATTPSAHPSSSPMNSLEEESNTSGSTPPTSYPSPASSSRAASASGPSNSEAQESQSIRFETPPSPANRSGLGIQVQESFSEPDATHPLESSALISAAIASTQSQPITFREEDSSISIGDIIVAEQASAAQRQATRSAGQFGAAEDNSMELGSMPTPPLTSRVLSMRVMETSSERQYSPRVGQSEGSNLTSPPTPFTPGPGFSSSQAGHKSHDSSNSLSQIPLEILRMRLESQESAQENKPIDNAMDLDQDQEQDRGSRAGSSSPAKDVEHDKDEEDEDPSILPLWAQRQNHIRRQSLIPRLELDFVKGSGILPPANRGLITPGGAKILSYPVLISDMVHVALDELQAKGVTLDGSDISEESEEDAEQNIHHSSAKGTAKINQRAFRSANNAKATHSKRKKGGASAGKRRGSTVGTKSHAHSQGDEEYQSGEEYTEDLEGANEHNERQGYMTSQFNKRRRVSSVKQNGLDAETSDRHSHRARGTNPADNSVSPSTSPHMGTSSSFRSGNGLGSPVVLGRSYVYENDMEDEEDMGMGMDEAEGVVDIEDDEDVNNHYRRHSEHHQRQNHKGQHKDARRSHVPEHLRIPASELDIAVQLTKEMIESSKKRPHKKEKSKAHNHQHNSRPSLKTLKPLLEATMKVDGRRHGTNDDDDNDNDNDGDERDMDEKEMGKAVGNVQLSSSTKKAAKMAMDQNGSMPKKTPKPKEGKMTTKRCEACGASETPCWRPGYTAHSALCNSCGLRYKKSNVFCAKVGCKYIPLKTEYAAMEADRLKAGRTHLLCHKCKGPVALPIPKE</sequence>
<feature type="region of interest" description="Disordered" evidence="2">
    <location>
        <begin position="893"/>
        <end position="924"/>
    </location>
</feature>
<feature type="region of interest" description="Disordered" evidence="2">
    <location>
        <begin position="693"/>
        <end position="848"/>
    </location>
</feature>
<name>A0A9P6SVP0_9FUNG</name>
<protein>
    <submittedName>
        <fullName evidence="4">DNA-binding transcription repressor</fullName>
    </submittedName>
</protein>
<dbReference type="SUPFAM" id="SSF57716">
    <property type="entry name" value="Glucocorticoid receptor-like (DNA-binding domain)"/>
    <property type="match status" value="1"/>
</dbReference>
<feature type="compositionally biased region" description="Low complexity" evidence="2">
    <location>
        <begin position="60"/>
        <end position="89"/>
    </location>
</feature>
<dbReference type="EMBL" id="JAAAID010002407">
    <property type="protein sequence ID" value="KAG0007327.1"/>
    <property type="molecule type" value="Genomic_DNA"/>
</dbReference>
<keyword evidence="1" id="KW-0479">Metal-binding</keyword>
<dbReference type="InterPro" id="IPR013088">
    <property type="entry name" value="Znf_NHR/GATA"/>
</dbReference>
<dbReference type="PROSITE" id="PS50114">
    <property type="entry name" value="GATA_ZN_FINGER_2"/>
    <property type="match status" value="1"/>
</dbReference>
<gene>
    <name evidence="4" type="primary">ASH1</name>
    <name evidence="4" type="ORF">BGZ80_004803</name>
</gene>
<feature type="region of interest" description="Disordered" evidence="2">
    <location>
        <begin position="252"/>
        <end position="424"/>
    </location>
</feature>
<dbReference type="AlphaFoldDB" id="A0A9P6SVP0"/>
<evidence type="ECO:0000259" key="3">
    <source>
        <dbReference type="PROSITE" id="PS50114"/>
    </source>
</evidence>
<feature type="compositionally biased region" description="Basic and acidic residues" evidence="2">
    <location>
        <begin position="974"/>
        <end position="984"/>
    </location>
</feature>
<accession>A0A9P6SVP0</accession>
<feature type="region of interest" description="Disordered" evidence="2">
    <location>
        <begin position="1024"/>
        <end position="1043"/>
    </location>
</feature>
<dbReference type="InterPro" id="IPR000679">
    <property type="entry name" value="Znf_GATA"/>
</dbReference>
<feature type="compositionally biased region" description="Polar residues" evidence="2">
    <location>
        <begin position="1"/>
        <end position="12"/>
    </location>
</feature>
<reference evidence="4" key="1">
    <citation type="journal article" date="2020" name="Fungal Divers.">
        <title>Resolving the Mortierellaceae phylogeny through synthesis of multi-gene phylogenetics and phylogenomics.</title>
        <authorList>
            <person name="Vandepol N."/>
            <person name="Liber J."/>
            <person name="Desiro A."/>
            <person name="Na H."/>
            <person name="Kennedy M."/>
            <person name="Barry K."/>
            <person name="Grigoriev I.V."/>
            <person name="Miller A.N."/>
            <person name="O'Donnell K."/>
            <person name="Stajich J.E."/>
            <person name="Bonito G."/>
        </authorList>
    </citation>
    <scope>NUCLEOTIDE SEQUENCE</scope>
    <source>
        <strain evidence="4">NRRL 2769</strain>
    </source>
</reference>
<keyword evidence="1" id="KW-0862">Zinc</keyword>
<feature type="compositionally biased region" description="Basic residues" evidence="2">
    <location>
        <begin position="942"/>
        <end position="958"/>
    </location>
</feature>
<dbReference type="Proteomes" id="UP000703661">
    <property type="component" value="Unassembled WGS sequence"/>
</dbReference>
<feature type="domain" description="GATA-type" evidence="3">
    <location>
        <begin position="1043"/>
        <end position="1079"/>
    </location>
</feature>